<dbReference type="AlphaFoldDB" id="A0A0E9UBR8"/>
<sequence>MLLGDSKTTQKTCVQQGGGRII</sequence>
<protein>
    <submittedName>
        <fullName evidence="2">Uncharacterized protein</fullName>
    </submittedName>
</protein>
<evidence type="ECO:0000313" key="2">
    <source>
        <dbReference type="EMBL" id="JAH63256.1"/>
    </source>
</evidence>
<feature type="compositionally biased region" description="Polar residues" evidence="1">
    <location>
        <begin position="1"/>
        <end position="15"/>
    </location>
</feature>
<name>A0A0E9UBR8_ANGAN</name>
<dbReference type="EMBL" id="GBXM01045321">
    <property type="protein sequence ID" value="JAH63256.1"/>
    <property type="molecule type" value="Transcribed_RNA"/>
</dbReference>
<evidence type="ECO:0000256" key="1">
    <source>
        <dbReference type="SAM" id="MobiDB-lite"/>
    </source>
</evidence>
<feature type="region of interest" description="Disordered" evidence="1">
    <location>
        <begin position="1"/>
        <end position="22"/>
    </location>
</feature>
<organism evidence="2">
    <name type="scientific">Anguilla anguilla</name>
    <name type="common">European freshwater eel</name>
    <name type="synonym">Muraena anguilla</name>
    <dbReference type="NCBI Taxonomy" id="7936"/>
    <lineage>
        <taxon>Eukaryota</taxon>
        <taxon>Metazoa</taxon>
        <taxon>Chordata</taxon>
        <taxon>Craniata</taxon>
        <taxon>Vertebrata</taxon>
        <taxon>Euteleostomi</taxon>
        <taxon>Actinopterygii</taxon>
        <taxon>Neopterygii</taxon>
        <taxon>Teleostei</taxon>
        <taxon>Anguilliformes</taxon>
        <taxon>Anguillidae</taxon>
        <taxon>Anguilla</taxon>
    </lineage>
</organism>
<proteinExistence type="predicted"/>
<reference evidence="2" key="1">
    <citation type="submission" date="2014-11" db="EMBL/GenBank/DDBJ databases">
        <authorList>
            <person name="Amaro Gonzalez C."/>
        </authorList>
    </citation>
    <scope>NUCLEOTIDE SEQUENCE</scope>
</reference>
<accession>A0A0E9UBR8</accession>
<reference evidence="2" key="2">
    <citation type="journal article" date="2015" name="Fish Shellfish Immunol.">
        <title>Early steps in the European eel (Anguilla anguilla)-Vibrio vulnificus interaction in the gills: Role of the RtxA13 toxin.</title>
        <authorList>
            <person name="Callol A."/>
            <person name="Pajuelo D."/>
            <person name="Ebbesson L."/>
            <person name="Teles M."/>
            <person name="MacKenzie S."/>
            <person name="Amaro C."/>
        </authorList>
    </citation>
    <scope>NUCLEOTIDE SEQUENCE</scope>
</reference>